<dbReference type="RefSeq" id="WP_101533573.1">
    <property type="nucleotide sequence ID" value="NZ_PKUQ01000016.1"/>
</dbReference>
<name>A0A2N5XSQ5_9HYPH</name>
<dbReference type="EMBL" id="PKUQ01000016">
    <property type="protein sequence ID" value="PLW77556.1"/>
    <property type="molecule type" value="Genomic_DNA"/>
</dbReference>
<organism evidence="1 2">
    <name type="scientific">Cohaesibacter celericrescens</name>
    <dbReference type="NCBI Taxonomy" id="2067669"/>
    <lineage>
        <taxon>Bacteria</taxon>
        <taxon>Pseudomonadati</taxon>
        <taxon>Pseudomonadota</taxon>
        <taxon>Alphaproteobacteria</taxon>
        <taxon>Hyphomicrobiales</taxon>
        <taxon>Cohaesibacteraceae</taxon>
    </lineage>
</organism>
<evidence type="ECO:0000313" key="1">
    <source>
        <dbReference type="EMBL" id="PLW77556.1"/>
    </source>
</evidence>
<gene>
    <name evidence="1" type="ORF">C0081_09590</name>
</gene>
<sequence>MEILGKEKETFVLLNGITVQSDIQLGEGIQFEPADTSHLDFNSALSTCSRPDDIAVVAAFIPRITSQFRITSSSPRETSIIAWNSSWDALLLSAIFQTEVGFNLQSDVTSAKISANSVLRAIHRNMSGFHDKQPYVVTNEDAIWIAKYYNGARDLLENDSFQTAVQCLSTHYWHPNPRIKLAMIWAGIEGIFGAQSEIRFRISVYMARFLSPDDEIERQRIFDLVKKLYNTRSTAVHGGKLKDNLSTAASESANLLNRLLIKCIETGFLPKEADLVP</sequence>
<keyword evidence="2" id="KW-1185">Reference proteome</keyword>
<proteinExistence type="predicted"/>
<dbReference type="OrthoDB" id="7836228at2"/>
<reference evidence="1 2" key="1">
    <citation type="submission" date="2018-01" db="EMBL/GenBank/DDBJ databases">
        <title>The draft genome sequence of Cohaesibacter sp. H1304.</title>
        <authorList>
            <person name="Wang N.-N."/>
            <person name="Du Z.-J."/>
        </authorList>
    </citation>
    <scope>NUCLEOTIDE SEQUENCE [LARGE SCALE GENOMIC DNA]</scope>
    <source>
        <strain evidence="1 2">H1304</strain>
    </source>
</reference>
<accession>A0A2N5XSQ5</accession>
<dbReference type="AlphaFoldDB" id="A0A2N5XSQ5"/>
<evidence type="ECO:0000313" key="2">
    <source>
        <dbReference type="Proteomes" id="UP000234881"/>
    </source>
</evidence>
<dbReference type="Proteomes" id="UP000234881">
    <property type="component" value="Unassembled WGS sequence"/>
</dbReference>
<comment type="caution">
    <text evidence="1">The sequence shown here is derived from an EMBL/GenBank/DDBJ whole genome shotgun (WGS) entry which is preliminary data.</text>
</comment>
<protein>
    <submittedName>
        <fullName evidence="1">Uncharacterized protein</fullName>
    </submittedName>
</protein>